<keyword evidence="6" id="KW-0256">Endoplasmic reticulum</keyword>
<evidence type="ECO:0000256" key="6">
    <source>
        <dbReference type="ARBA" id="ARBA00022824"/>
    </source>
</evidence>
<dbReference type="EMBL" id="CATQJA010002640">
    <property type="protein sequence ID" value="CAJ0575625.1"/>
    <property type="molecule type" value="Genomic_DNA"/>
</dbReference>
<comment type="caution">
    <text evidence="10">The sequence shown here is derived from an EMBL/GenBank/DDBJ whole genome shotgun (WGS) entry which is preliminary data.</text>
</comment>
<feature type="chain" id="PRO_5041345581" description="ER membrane protein complex subunit 10" evidence="9">
    <location>
        <begin position="19"/>
        <end position="207"/>
    </location>
</feature>
<dbReference type="PANTHER" id="PTHR21397">
    <property type="entry name" value="CHROMATIN COMPLEXES SUBUNIT BAP18-RELATED"/>
    <property type="match status" value="1"/>
</dbReference>
<dbReference type="Proteomes" id="UP001177023">
    <property type="component" value="Unassembled WGS sequence"/>
</dbReference>
<sequence>MIFLLALLCVAAADLTLPIEYSLDDWQTSATLGNIVVREAYNGNFTGTFKPSLESNVLGNALQNAPKSIYRIRTQQPEVTASSSAKPCALLDAKLVHSFWVSLDQSGKFVQSLTVFPDTAFATGDTSCKLQPKSSLAGIVQIVGTEQLKSPDTQSFIEKMEKERRARQHGAETDNRSFLAKYWMYIVPVVIFMAISSMGQQQEGGAQ</sequence>
<reference evidence="10" key="1">
    <citation type="submission" date="2023-06" db="EMBL/GenBank/DDBJ databases">
        <authorList>
            <person name="Delattre M."/>
        </authorList>
    </citation>
    <scope>NUCLEOTIDE SEQUENCE</scope>
    <source>
        <strain evidence="10">AF72</strain>
    </source>
</reference>
<comment type="subcellular location">
    <subcellularLocation>
        <location evidence="1">Endoplasmic reticulum membrane</location>
        <topology evidence="1">Single-pass type I membrane protein</topology>
    </subcellularLocation>
</comment>
<dbReference type="AlphaFoldDB" id="A0AA36G1W7"/>
<feature type="non-terminal residue" evidence="10">
    <location>
        <position position="1"/>
    </location>
</feature>
<accession>A0AA36G1W7</accession>
<evidence type="ECO:0000313" key="10">
    <source>
        <dbReference type="EMBL" id="CAJ0575625.1"/>
    </source>
</evidence>
<keyword evidence="11" id="KW-1185">Reference proteome</keyword>
<evidence type="ECO:0000256" key="5">
    <source>
        <dbReference type="ARBA" id="ARBA00022729"/>
    </source>
</evidence>
<evidence type="ECO:0000256" key="3">
    <source>
        <dbReference type="ARBA" id="ARBA00020105"/>
    </source>
</evidence>
<evidence type="ECO:0000313" key="11">
    <source>
        <dbReference type="Proteomes" id="UP001177023"/>
    </source>
</evidence>
<keyword evidence="5 9" id="KW-0732">Signal</keyword>
<evidence type="ECO:0000256" key="2">
    <source>
        <dbReference type="ARBA" id="ARBA00007695"/>
    </source>
</evidence>
<name>A0AA36G1W7_9BILA</name>
<dbReference type="PANTHER" id="PTHR21397:SF4">
    <property type="entry name" value="ER MEMBRANE PROTEIN COMPLEX SUBUNIT 10"/>
    <property type="match status" value="1"/>
</dbReference>
<dbReference type="Pfam" id="PF21203">
    <property type="entry name" value="ECM10"/>
    <property type="match status" value="1"/>
</dbReference>
<evidence type="ECO:0000256" key="8">
    <source>
        <dbReference type="ARBA" id="ARBA00023136"/>
    </source>
</evidence>
<evidence type="ECO:0000256" key="9">
    <source>
        <dbReference type="SAM" id="SignalP"/>
    </source>
</evidence>
<organism evidence="10 11">
    <name type="scientific">Mesorhabditis spiculigera</name>
    <dbReference type="NCBI Taxonomy" id="96644"/>
    <lineage>
        <taxon>Eukaryota</taxon>
        <taxon>Metazoa</taxon>
        <taxon>Ecdysozoa</taxon>
        <taxon>Nematoda</taxon>
        <taxon>Chromadorea</taxon>
        <taxon>Rhabditida</taxon>
        <taxon>Rhabditina</taxon>
        <taxon>Rhabditomorpha</taxon>
        <taxon>Rhabditoidea</taxon>
        <taxon>Rhabditidae</taxon>
        <taxon>Mesorhabditinae</taxon>
        <taxon>Mesorhabditis</taxon>
    </lineage>
</organism>
<proteinExistence type="inferred from homology"/>
<gene>
    <name evidence="10" type="ORF">MSPICULIGERA_LOCUS13934</name>
</gene>
<keyword evidence="8" id="KW-0472">Membrane</keyword>
<feature type="signal peptide" evidence="9">
    <location>
        <begin position="1"/>
        <end position="18"/>
    </location>
</feature>
<dbReference type="GO" id="GO:0072546">
    <property type="term" value="C:EMC complex"/>
    <property type="evidence" value="ECO:0007669"/>
    <property type="project" value="TreeGrafter"/>
</dbReference>
<evidence type="ECO:0000256" key="7">
    <source>
        <dbReference type="ARBA" id="ARBA00022989"/>
    </source>
</evidence>
<evidence type="ECO:0000256" key="4">
    <source>
        <dbReference type="ARBA" id="ARBA00022692"/>
    </source>
</evidence>
<dbReference type="CDD" id="cd22209">
    <property type="entry name" value="EMC10"/>
    <property type="match status" value="1"/>
</dbReference>
<keyword evidence="4" id="KW-0812">Transmembrane</keyword>
<keyword evidence="7" id="KW-1133">Transmembrane helix</keyword>
<evidence type="ECO:0000256" key="1">
    <source>
        <dbReference type="ARBA" id="ARBA00004115"/>
    </source>
</evidence>
<protein>
    <recommendedName>
        <fullName evidence="3">ER membrane protein complex subunit 10</fullName>
    </recommendedName>
</protein>
<comment type="similarity">
    <text evidence="2">Belongs to the EMC10 family.</text>
</comment>